<protein>
    <recommendedName>
        <fullName evidence="3">Short-chain dehydrogenase</fullName>
    </recommendedName>
</protein>
<dbReference type="Proteomes" id="UP000628017">
    <property type="component" value="Unassembled WGS sequence"/>
</dbReference>
<dbReference type="GO" id="GO:0016616">
    <property type="term" value="F:oxidoreductase activity, acting on the CH-OH group of donors, NAD or NADP as acceptor"/>
    <property type="evidence" value="ECO:0007669"/>
    <property type="project" value="TreeGrafter"/>
</dbReference>
<dbReference type="EMBL" id="BMKA01000006">
    <property type="protein sequence ID" value="GGA29525.1"/>
    <property type="molecule type" value="Genomic_DNA"/>
</dbReference>
<evidence type="ECO:0000313" key="1">
    <source>
        <dbReference type="EMBL" id="GGA29525.1"/>
    </source>
</evidence>
<gene>
    <name evidence="1" type="ORF">GCM10011498_33380</name>
</gene>
<dbReference type="SUPFAM" id="SSF51735">
    <property type="entry name" value="NAD(P)-binding Rossmann-fold domains"/>
    <property type="match status" value="1"/>
</dbReference>
<dbReference type="PANTHER" id="PTHR45458:SF1">
    <property type="entry name" value="SHORT CHAIN DEHYDROGENASE"/>
    <property type="match status" value="1"/>
</dbReference>
<dbReference type="PRINTS" id="PR00081">
    <property type="entry name" value="GDHRDH"/>
</dbReference>
<proteinExistence type="predicted"/>
<accession>A0A916R2Q8</accession>
<comment type="caution">
    <text evidence="1">The sequence shown here is derived from an EMBL/GenBank/DDBJ whole genome shotgun (WGS) entry which is preliminary data.</text>
</comment>
<dbReference type="Pfam" id="PF00106">
    <property type="entry name" value="adh_short"/>
    <property type="match status" value="1"/>
</dbReference>
<reference evidence="1" key="1">
    <citation type="journal article" date="2014" name="Int. J. Syst. Evol. Microbiol.">
        <title>Complete genome sequence of Corynebacterium casei LMG S-19264T (=DSM 44701T), isolated from a smear-ripened cheese.</title>
        <authorList>
            <consortium name="US DOE Joint Genome Institute (JGI-PGF)"/>
            <person name="Walter F."/>
            <person name="Albersmeier A."/>
            <person name="Kalinowski J."/>
            <person name="Ruckert C."/>
        </authorList>
    </citation>
    <scope>NUCLEOTIDE SEQUENCE</scope>
    <source>
        <strain evidence="1">CGMCC 1.15880</strain>
    </source>
</reference>
<dbReference type="InterPro" id="IPR036291">
    <property type="entry name" value="NAD(P)-bd_dom_sf"/>
</dbReference>
<dbReference type="Gene3D" id="3.40.50.720">
    <property type="entry name" value="NAD(P)-binding Rossmann-like Domain"/>
    <property type="match status" value="1"/>
</dbReference>
<dbReference type="PANTHER" id="PTHR45458">
    <property type="entry name" value="SHORT-CHAIN DEHYDROGENASE/REDUCTASE SDR"/>
    <property type="match status" value="1"/>
</dbReference>
<dbReference type="InterPro" id="IPR052184">
    <property type="entry name" value="SDR_enzymes"/>
</dbReference>
<name>A0A916R2Q8_9RHOB</name>
<evidence type="ECO:0008006" key="3">
    <source>
        <dbReference type="Google" id="ProtNLM"/>
    </source>
</evidence>
<dbReference type="InterPro" id="IPR002347">
    <property type="entry name" value="SDR_fam"/>
</dbReference>
<reference evidence="1" key="2">
    <citation type="submission" date="2020-09" db="EMBL/GenBank/DDBJ databases">
        <authorList>
            <person name="Sun Q."/>
            <person name="Zhou Y."/>
        </authorList>
    </citation>
    <scope>NUCLEOTIDE SEQUENCE</scope>
    <source>
        <strain evidence="1">CGMCC 1.15880</strain>
    </source>
</reference>
<evidence type="ECO:0000313" key="2">
    <source>
        <dbReference type="Proteomes" id="UP000628017"/>
    </source>
</evidence>
<organism evidence="1 2">
    <name type="scientific">Neptunicoccus cionae</name>
    <dbReference type="NCBI Taxonomy" id="2035344"/>
    <lineage>
        <taxon>Bacteria</taxon>
        <taxon>Pseudomonadati</taxon>
        <taxon>Pseudomonadota</taxon>
        <taxon>Alphaproteobacteria</taxon>
        <taxon>Rhodobacterales</taxon>
        <taxon>Paracoccaceae</taxon>
        <taxon>Neptunicoccus</taxon>
    </lineage>
</organism>
<dbReference type="AlphaFoldDB" id="A0A916R2Q8"/>
<keyword evidence="2" id="KW-1185">Reference proteome</keyword>
<sequence>MTQAHLERGGTVLATYRNALPESLSRLEDNYPKRLIPIRFDQQQTLTSDEIAQYVPGPLDVIVHNAGVYGPRNSSLEGLDYTGILNTFDTNTLGVLRVSEAFLPFMKDAANPKIAAISSLLGTPAKAGPNDMAYRLSKAALNMAMHVMAANVAPQKIATACLRPGHVRTDMGGPNGAISPDESASALLTVIDQMTFSAKPVFLDLTGEPLAW</sequence>